<accession>A0A078LYG7</accession>
<evidence type="ECO:0008006" key="5">
    <source>
        <dbReference type="Google" id="ProtNLM"/>
    </source>
</evidence>
<dbReference type="RefSeq" id="WP_035807494.1">
    <property type="nucleotide sequence ID" value="NZ_CCSE01000001.1"/>
</dbReference>
<gene>
    <name evidence="3" type="ORF">BN1048_00173</name>
</gene>
<feature type="chain" id="PRO_5039616367" description="EMYY motif lipoprotein" evidence="2">
    <location>
        <begin position="21"/>
        <end position="298"/>
    </location>
</feature>
<evidence type="ECO:0000313" key="3">
    <source>
        <dbReference type="EMBL" id="CDZ99054.1"/>
    </source>
</evidence>
<dbReference type="Proteomes" id="UP000044136">
    <property type="component" value="Unassembled WGS sequence"/>
</dbReference>
<dbReference type="OrthoDB" id="2417203at2"/>
<dbReference type="InterPro" id="IPR048013">
    <property type="entry name" value="EMYY_lipop"/>
</dbReference>
<dbReference type="eggNOG" id="ENOG5032C2V">
    <property type="taxonomic scope" value="Bacteria"/>
</dbReference>
<evidence type="ECO:0000313" key="4">
    <source>
        <dbReference type="Proteomes" id="UP000044136"/>
    </source>
</evidence>
<organism evidence="3 4">
    <name type="scientific">Jeotgalicoccus saudimassiliensis</name>
    <dbReference type="NCBI Taxonomy" id="1461582"/>
    <lineage>
        <taxon>Bacteria</taxon>
        <taxon>Bacillati</taxon>
        <taxon>Bacillota</taxon>
        <taxon>Bacilli</taxon>
        <taxon>Bacillales</taxon>
        <taxon>Staphylococcaceae</taxon>
        <taxon>Jeotgalicoccus</taxon>
    </lineage>
</organism>
<evidence type="ECO:0000256" key="1">
    <source>
        <dbReference type="SAM" id="Coils"/>
    </source>
</evidence>
<dbReference type="NCBIfam" id="NF033194">
    <property type="entry name" value="lipo_EMYY"/>
    <property type="match status" value="1"/>
</dbReference>
<sequence>MNGKSLILRPLMLLLIAVLAACGNNLEADLHTYEKSTEKLTGLNNEFNKTVNNMDFTKLQTMYYGDGETDIEYLQNLKTEVDETLVPITKSMAEELDGIEVTNSELEELHSTLSESVKVKQDFTRQMSSFLNSYVLSIDSNEQLVSLSQSFITHQEERDNIIESAETAEEIDEINQLIDVLNDNSAELDEHSTAFHNKKSVEEKEQYANEILLPMLDDHISALNALNISTGKATRARTISLEMYYNYRTYFEERKNVMMSAENLQEISLQNVLPLVETAATLDSQFKETLESKKNETR</sequence>
<feature type="coiled-coil region" evidence="1">
    <location>
        <begin position="164"/>
        <end position="191"/>
    </location>
</feature>
<keyword evidence="1" id="KW-0175">Coiled coil</keyword>
<dbReference type="PROSITE" id="PS51257">
    <property type="entry name" value="PROKAR_LIPOPROTEIN"/>
    <property type="match status" value="1"/>
</dbReference>
<name>A0A078LYG7_9STAP</name>
<protein>
    <recommendedName>
        <fullName evidence="5">EMYY motif lipoprotein</fullName>
    </recommendedName>
</protein>
<dbReference type="EMBL" id="CCSE01000001">
    <property type="protein sequence ID" value="CDZ99054.1"/>
    <property type="molecule type" value="Genomic_DNA"/>
</dbReference>
<dbReference type="PROSITE" id="PS00549">
    <property type="entry name" value="BACTERIOFERRITIN"/>
    <property type="match status" value="1"/>
</dbReference>
<evidence type="ECO:0000256" key="2">
    <source>
        <dbReference type="SAM" id="SignalP"/>
    </source>
</evidence>
<reference evidence="3 4" key="1">
    <citation type="submission" date="2014-07" db="EMBL/GenBank/DDBJ databases">
        <authorList>
            <person name="Urmite Genomes Urmite Genomes"/>
        </authorList>
    </citation>
    <scope>NUCLEOTIDE SEQUENCE [LARGE SCALE GENOMIC DNA]</scope>
    <source>
        <strain evidence="3 4">13MG44_air</strain>
    </source>
</reference>
<dbReference type="AlphaFoldDB" id="A0A078LYG7"/>
<keyword evidence="2" id="KW-0732">Signal</keyword>
<dbReference type="HOGENOM" id="CLU_933092_0_0_9"/>
<keyword evidence="4" id="KW-1185">Reference proteome</keyword>
<proteinExistence type="predicted"/>
<feature type="signal peptide" evidence="2">
    <location>
        <begin position="1"/>
        <end position="20"/>
    </location>
</feature>